<comment type="caution">
    <text evidence="1">The sequence shown here is derived from an EMBL/GenBank/DDBJ whole genome shotgun (WGS) entry which is preliminary data.</text>
</comment>
<reference evidence="1 2" key="1">
    <citation type="submission" date="2017-03" db="EMBL/GenBank/DDBJ databases">
        <authorList>
            <person name="Afonso C.L."/>
            <person name="Miller P.J."/>
            <person name="Scott M.A."/>
            <person name="Spackman E."/>
            <person name="Goraichik I."/>
            <person name="Dimitrov K.M."/>
            <person name="Suarez D.L."/>
            <person name="Swayne D.E."/>
        </authorList>
    </citation>
    <scope>NUCLEOTIDE SEQUENCE [LARGE SCALE GENOMIC DNA]</scope>
    <source>
        <strain evidence="1 2">ATCC 51113</strain>
    </source>
</reference>
<evidence type="ECO:0000313" key="2">
    <source>
        <dbReference type="Proteomes" id="UP000192573"/>
    </source>
</evidence>
<dbReference type="EMBL" id="NAEW01000014">
    <property type="protein sequence ID" value="OQM40049.1"/>
    <property type="molecule type" value="Genomic_DNA"/>
</dbReference>
<dbReference type="Proteomes" id="UP000192573">
    <property type="component" value="Unassembled WGS sequence"/>
</dbReference>
<dbReference type="AlphaFoldDB" id="A0A1V8NUG2"/>
<organism evidence="1 2">
    <name type="scientific">Citrobacter braakii</name>
    <dbReference type="NCBI Taxonomy" id="57706"/>
    <lineage>
        <taxon>Bacteria</taxon>
        <taxon>Pseudomonadati</taxon>
        <taxon>Pseudomonadota</taxon>
        <taxon>Gammaproteobacteria</taxon>
        <taxon>Enterobacterales</taxon>
        <taxon>Enterobacteriaceae</taxon>
        <taxon>Citrobacter</taxon>
        <taxon>Citrobacter freundii complex</taxon>
    </lineage>
</organism>
<protein>
    <recommendedName>
        <fullName evidence="3">LexA family transcriptional regulator</fullName>
    </recommendedName>
</protein>
<gene>
    <name evidence="1" type="ORF">BZK42_21665</name>
</gene>
<evidence type="ECO:0008006" key="3">
    <source>
        <dbReference type="Google" id="ProtNLM"/>
    </source>
</evidence>
<dbReference type="InterPro" id="IPR036286">
    <property type="entry name" value="LexA/Signal_pep-like_sf"/>
</dbReference>
<name>A0A1V8NUG2_CITBR</name>
<sequence>MQSVQIVEGLIRQAIKSLDASLTACDGSLLICAIDGEFRIKRYRTHPQPHLINLESGRREALPVDDDGYGSVPAIFGVITYIINDARNAEFDDCPAM</sequence>
<proteinExistence type="predicted"/>
<dbReference type="SUPFAM" id="SSF51306">
    <property type="entry name" value="LexA/Signal peptidase"/>
    <property type="match status" value="1"/>
</dbReference>
<evidence type="ECO:0000313" key="1">
    <source>
        <dbReference type="EMBL" id="OQM40049.1"/>
    </source>
</evidence>
<accession>A0A1V8NUG2</accession>